<dbReference type="AlphaFoldDB" id="A0A0A2FIW5"/>
<evidence type="ECO:0000313" key="1">
    <source>
        <dbReference type="EMBL" id="KGN94238.1"/>
    </source>
</evidence>
<evidence type="ECO:0000313" key="3">
    <source>
        <dbReference type="Proteomes" id="UP000030136"/>
    </source>
</evidence>
<proteinExistence type="predicted"/>
<dbReference type="KEGG" id="pcre:NCTC12858_00070"/>
<dbReference type="InterPro" id="IPR027848">
    <property type="entry name" value="DUF4494"/>
</dbReference>
<dbReference type="EMBL" id="JQJC01000020">
    <property type="protein sequence ID" value="KGN94238.1"/>
    <property type="molecule type" value="Genomic_DNA"/>
</dbReference>
<dbReference type="eggNOG" id="ENOG502ZVB7">
    <property type="taxonomic scope" value="Bacteria"/>
</dbReference>
<dbReference type="OrthoDB" id="954784at2"/>
<dbReference type="Proteomes" id="UP000249300">
    <property type="component" value="Chromosome 1"/>
</dbReference>
<gene>
    <name evidence="1" type="ORF">HQ38_06865</name>
    <name evidence="2" type="ORF">NCTC12858_00070</name>
</gene>
<dbReference type="STRING" id="393921.HQ45_04365"/>
<dbReference type="Proteomes" id="UP000030136">
    <property type="component" value="Unassembled WGS sequence"/>
</dbReference>
<evidence type="ECO:0000313" key="4">
    <source>
        <dbReference type="Proteomes" id="UP000249300"/>
    </source>
</evidence>
<accession>A0A0A2FIW5</accession>
<keyword evidence="4" id="KW-1185">Reference proteome</keyword>
<dbReference type="Pfam" id="PF14902">
    <property type="entry name" value="DUF4494"/>
    <property type="match status" value="1"/>
</dbReference>
<dbReference type="EMBL" id="LS483447">
    <property type="protein sequence ID" value="SQH72264.1"/>
    <property type="molecule type" value="Genomic_DNA"/>
</dbReference>
<evidence type="ECO:0000313" key="2">
    <source>
        <dbReference type="EMBL" id="SQH72264.1"/>
    </source>
</evidence>
<protein>
    <submittedName>
        <fullName evidence="1">Phage tail protein</fullName>
    </submittedName>
</protein>
<reference evidence="1 3" key="1">
    <citation type="submission" date="2014-08" db="EMBL/GenBank/DDBJ databases">
        <title>Porphyromonas crevioricanis strain:COT-253_OH1447 Genome sequencing.</title>
        <authorList>
            <person name="Wallis C."/>
            <person name="Deusch O."/>
            <person name="O'Flynn C."/>
            <person name="Davis I."/>
            <person name="Jospin G."/>
            <person name="Darling A.E."/>
            <person name="Coil D.A."/>
            <person name="Alexiev A."/>
            <person name="Horsfall A."/>
            <person name="Kirkwood N."/>
            <person name="Harris S."/>
            <person name="Eisen J.A."/>
        </authorList>
    </citation>
    <scope>NUCLEOTIDE SEQUENCE [LARGE SCALE GENOMIC DNA]</scope>
    <source>
        <strain evidence="3">COT-253 OH1447</strain>
        <strain evidence="1">COT-253_OH1447</strain>
    </source>
</reference>
<name>A0A0A2FIW5_9PORP</name>
<organism evidence="1 3">
    <name type="scientific">Porphyromonas crevioricanis</name>
    <dbReference type="NCBI Taxonomy" id="393921"/>
    <lineage>
        <taxon>Bacteria</taxon>
        <taxon>Pseudomonadati</taxon>
        <taxon>Bacteroidota</taxon>
        <taxon>Bacteroidia</taxon>
        <taxon>Bacteroidales</taxon>
        <taxon>Porphyromonadaceae</taxon>
        <taxon>Porphyromonas</taxon>
    </lineage>
</organism>
<sequence length="151" mass="17145">MNWFECKVSYEKTADTGLTKKVVESYLVDALSFTEAEARIIKEVTPFVSMGEFNVNNIKRAKIAELFTSANETEDRYYRAKVLYITLDEKTATEKKTPATMVVQASSLETAVKRLIEEMNKGMATYEIASITDTNIIDIYPFEGNLKEVSR</sequence>
<reference evidence="2 4" key="2">
    <citation type="submission" date="2018-06" db="EMBL/GenBank/DDBJ databases">
        <authorList>
            <consortium name="Pathogen Informatics"/>
            <person name="Doyle S."/>
        </authorList>
    </citation>
    <scope>NUCLEOTIDE SEQUENCE [LARGE SCALE GENOMIC DNA]</scope>
    <source>
        <strain evidence="2 4">NCTC12858</strain>
    </source>
</reference>